<dbReference type="WBParaSite" id="nRc.2.0.1.t24522-RA">
    <property type="protein sequence ID" value="nRc.2.0.1.t24522-RA"/>
    <property type="gene ID" value="nRc.2.0.1.g24522"/>
</dbReference>
<dbReference type="AlphaFoldDB" id="A0A915JEB9"/>
<sequence>MAKFYARSAYDVLSIDDRKPHQESSTHLKTMKVSTGRLFGSPCIYNGNLAYYNQSVFPSFPSTAESDARKMNKKEKRRLGRLYRVKFSNDIAMLRYHANRWIRGGRLSTTGKFIEATEDDNDEGNNTLNFACAEGAEKSVDYTSSDVSALKNGISVENLEIFEQLCQECLPISIPPKRKVDVHVIYEDTHRYYEYNRYWNELHGYSAPSDDVEQAWQRKWYQYYNYAINFIDIPDDFDDDSEYQGNVLPEKMELYYQQWRWKQVQRLNGNSNVNYTKIDQRSKVCFDGVSFAGEPVVYEKSFKQSQ</sequence>
<accession>A0A915JEB9</accession>
<evidence type="ECO:0000313" key="1">
    <source>
        <dbReference type="Proteomes" id="UP000887565"/>
    </source>
</evidence>
<keyword evidence="1" id="KW-1185">Reference proteome</keyword>
<evidence type="ECO:0000313" key="2">
    <source>
        <dbReference type="WBParaSite" id="nRc.2.0.1.t24522-RA"/>
    </source>
</evidence>
<reference evidence="2" key="1">
    <citation type="submission" date="2022-11" db="UniProtKB">
        <authorList>
            <consortium name="WormBaseParasite"/>
        </authorList>
    </citation>
    <scope>IDENTIFICATION</scope>
</reference>
<protein>
    <submittedName>
        <fullName evidence="2">Uncharacterized protein</fullName>
    </submittedName>
</protein>
<dbReference type="Proteomes" id="UP000887565">
    <property type="component" value="Unplaced"/>
</dbReference>
<organism evidence="1 2">
    <name type="scientific">Romanomermis culicivorax</name>
    <name type="common">Nematode worm</name>
    <dbReference type="NCBI Taxonomy" id="13658"/>
    <lineage>
        <taxon>Eukaryota</taxon>
        <taxon>Metazoa</taxon>
        <taxon>Ecdysozoa</taxon>
        <taxon>Nematoda</taxon>
        <taxon>Enoplea</taxon>
        <taxon>Dorylaimia</taxon>
        <taxon>Mermithida</taxon>
        <taxon>Mermithoidea</taxon>
        <taxon>Mermithidae</taxon>
        <taxon>Romanomermis</taxon>
    </lineage>
</organism>
<proteinExistence type="predicted"/>
<name>A0A915JEB9_ROMCU</name>